<dbReference type="EMBL" id="CAJVPS010002079">
    <property type="protein sequence ID" value="CAG8559637.1"/>
    <property type="molecule type" value="Genomic_DNA"/>
</dbReference>
<accession>A0A9N9FVU1</accession>
<comment type="caution">
    <text evidence="1">The sequence shown here is derived from an EMBL/GenBank/DDBJ whole genome shotgun (WGS) entry which is preliminary data.</text>
</comment>
<reference evidence="1" key="1">
    <citation type="submission" date="2021-06" db="EMBL/GenBank/DDBJ databases">
        <authorList>
            <person name="Kallberg Y."/>
            <person name="Tangrot J."/>
            <person name="Rosling A."/>
        </authorList>
    </citation>
    <scope>NUCLEOTIDE SEQUENCE</scope>
    <source>
        <strain evidence="1">FL130A</strain>
    </source>
</reference>
<sequence>KESWSDIKRLLSIKGKERMNDTYISEEILVSVRELSSQTPSSSNHDQVTMESFEVTTSHASDFELPDLSSSFADLYNCLREIKQEIQTM</sequence>
<protein>
    <submittedName>
        <fullName evidence="1">1792_t:CDS:1</fullName>
    </submittedName>
</protein>
<organism evidence="1 2">
    <name type="scientific">Ambispora leptoticha</name>
    <dbReference type="NCBI Taxonomy" id="144679"/>
    <lineage>
        <taxon>Eukaryota</taxon>
        <taxon>Fungi</taxon>
        <taxon>Fungi incertae sedis</taxon>
        <taxon>Mucoromycota</taxon>
        <taxon>Glomeromycotina</taxon>
        <taxon>Glomeromycetes</taxon>
        <taxon>Archaeosporales</taxon>
        <taxon>Ambisporaceae</taxon>
        <taxon>Ambispora</taxon>
    </lineage>
</organism>
<dbReference type="Proteomes" id="UP000789508">
    <property type="component" value="Unassembled WGS sequence"/>
</dbReference>
<name>A0A9N9FVU1_9GLOM</name>
<keyword evidence="2" id="KW-1185">Reference proteome</keyword>
<evidence type="ECO:0000313" key="1">
    <source>
        <dbReference type="EMBL" id="CAG8559637.1"/>
    </source>
</evidence>
<evidence type="ECO:0000313" key="2">
    <source>
        <dbReference type="Proteomes" id="UP000789508"/>
    </source>
</evidence>
<gene>
    <name evidence="1" type="ORF">ALEPTO_LOCUS6287</name>
</gene>
<proteinExistence type="predicted"/>
<dbReference type="AlphaFoldDB" id="A0A9N9FVU1"/>
<feature type="non-terminal residue" evidence="1">
    <location>
        <position position="1"/>
    </location>
</feature>